<dbReference type="CDD" id="cd03194">
    <property type="entry name" value="GST_C_3"/>
    <property type="match status" value="1"/>
</dbReference>
<evidence type="ECO:0000313" key="2">
    <source>
        <dbReference type="EMBL" id="RVU38403.1"/>
    </source>
</evidence>
<feature type="domain" description="GST N-terminal" evidence="1">
    <location>
        <begin position="5"/>
        <end position="85"/>
    </location>
</feature>
<dbReference type="InterPro" id="IPR004045">
    <property type="entry name" value="Glutathione_S-Trfase_N"/>
</dbReference>
<dbReference type="PANTHER" id="PTHR42673:SF4">
    <property type="entry name" value="MALEYLACETOACETATE ISOMERASE"/>
    <property type="match status" value="1"/>
</dbReference>
<name>A0A437QV69_9PROT</name>
<protein>
    <submittedName>
        <fullName evidence="2">Glutathione S-transferase family protein</fullName>
    </submittedName>
</protein>
<reference evidence="3" key="1">
    <citation type="submission" date="2019-01" db="EMBL/GenBank/DDBJ databases">
        <title>Gri0909 isolated from a small marine red alga.</title>
        <authorList>
            <person name="Kim J."/>
            <person name="Jeong S.E."/>
            <person name="Jeon C.O."/>
        </authorList>
    </citation>
    <scope>NUCLEOTIDE SEQUENCE [LARGE SCALE GENOMIC DNA]</scope>
    <source>
        <strain evidence="3">Gri0909</strain>
    </source>
</reference>
<dbReference type="InterPro" id="IPR036282">
    <property type="entry name" value="Glutathione-S-Trfase_C_sf"/>
</dbReference>
<keyword evidence="2" id="KW-0808">Transferase</keyword>
<dbReference type="EMBL" id="SADE01000001">
    <property type="protein sequence ID" value="RVU38403.1"/>
    <property type="molecule type" value="Genomic_DNA"/>
</dbReference>
<dbReference type="GO" id="GO:0016034">
    <property type="term" value="F:maleylacetoacetate isomerase activity"/>
    <property type="evidence" value="ECO:0007669"/>
    <property type="project" value="TreeGrafter"/>
</dbReference>
<evidence type="ECO:0000313" key="3">
    <source>
        <dbReference type="Proteomes" id="UP000287447"/>
    </source>
</evidence>
<evidence type="ECO:0000259" key="1">
    <source>
        <dbReference type="PROSITE" id="PS50404"/>
    </source>
</evidence>
<sequence length="217" mass="23906">MVSTPTLVIGNKNYSSWSLRPWLALRKAGIAFDEVKVFLDKPDTKKRILEHTPAGKVPALVTGGQTVWDSLAICEWAAEQVPALWPRDAADRAHARSISAEMHSGFMALRAALPMNIRATGRKVPSNPALEADIARILEIWAGCRATHADAGPWLFGEFSIADAMFAPVATRLRTYAIALDETAKAYIDTLFADPDFKDWLTEAEAEEDMLRIEEVG</sequence>
<dbReference type="InterPro" id="IPR040079">
    <property type="entry name" value="Glutathione_S-Trfase"/>
</dbReference>
<dbReference type="AlphaFoldDB" id="A0A437QV69"/>
<dbReference type="Gene3D" id="1.20.1050.10">
    <property type="match status" value="1"/>
</dbReference>
<dbReference type="Gene3D" id="3.40.30.10">
    <property type="entry name" value="Glutaredoxin"/>
    <property type="match status" value="1"/>
</dbReference>
<dbReference type="GO" id="GO:0006559">
    <property type="term" value="P:L-phenylalanine catabolic process"/>
    <property type="evidence" value="ECO:0007669"/>
    <property type="project" value="TreeGrafter"/>
</dbReference>
<dbReference type="PROSITE" id="PS50404">
    <property type="entry name" value="GST_NTER"/>
    <property type="match status" value="1"/>
</dbReference>
<dbReference type="Proteomes" id="UP000287447">
    <property type="component" value="Unassembled WGS sequence"/>
</dbReference>
<dbReference type="GO" id="GO:0004364">
    <property type="term" value="F:glutathione transferase activity"/>
    <property type="evidence" value="ECO:0007669"/>
    <property type="project" value="TreeGrafter"/>
</dbReference>
<dbReference type="InterPro" id="IPR036249">
    <property type="entry name" value="Thioredoxin-like_sf"/>
</dbReference>
<organism evidence="2 3">
    <name type="scientific">Hwanghaeella grinnelliae</name>
    <dbReference type="NCBI Taxonomy" id="2500179"/>
    <lineage>
        <taxon>Bacteria</taxon>
        <taxon>Pseudomonadati</taxon>
        <taxon>Pseudomonadota</taxon>
        <taxon>Alphaproteobacteria</taxon>
        <taxon>Rhodospirillales</taxon>
        <taxon>Rhodospirillaceae</taxon>
        <taxon>Hwanghaeella</taxon>
    </lineage>
</organism>
<comment type="caution">
    <text evidence="2">The sequence shown here is derived from an EMBL/GenBank/DDBJ whole genome shotgun (WGS) entry which is preliminary data.</text>
</comment>
<dbReference type="GO" id="GO:0006749">
    <property type="term" value="P:glutathione metabolic process"/>
    <property type="evidence" value="ECO:0007669"/>
    <property type="project" value="TreeGrafter"/>
</dbReference>
<gene>
    <name evidence="2" type="ORF">EOI86_03715</name>
</gene>
<dbReference type="SFLD" id="SFLDS00019">
    <property type="entry name" value="Glutathione_Transferase_(cytos"/>
    <property type="match status" value="1"/>
</dbReference>
<dbReference type="Pfam" id="PF13410">
    <property type="entry name" value="GST_C_2"/>
    <property type="match status" value="1"/>
</dbReference>
<keyword evidence="3" id="KW-1185">Reference proteome</keyword>
<dbReference type="Pfam" id="PF13409">
    <property type="entry name" value="GST_N_2"/>
    <property type="match status" value="1"/>
</dbReference>
<dbReference type="PANTHER" id="PTHR42673">
    <property type="entry name" value="MALEYLACETOACETATE ISOMERASE"/>
    <property type="match status" value="1"/>
</dbReference>
<dbReference type="SUPFAM" id="SSF52833">
    <property type="entry name" value="Thioredoxin-like"/>
    <property type="match status" value="1"/>
</dbReference>
<accession>A0A437QV69</accession>
<dbReference type="SFLD" id="SFLDG00358">
    <property type="entry name" value="Main_(cytGST)"/>
    <property type="match status" value="1"/>
</dbReference>
<dbReference type="CDD" id="cd03043">
    <property type="entry name" value="GST_N_1"/>
    <property type="match status" value="1"/>
</dbReference>
<dbReference type="SUPFAM" id="SSF47616">
    <property type="entry name" value="GST C-terminal domain-like"/>
    <property type="match status" value="1"/>
</dbReference>
<proteinExistence type="predicted"/>